<feature type="transmembrane region" description="Helical" evidence="1">
    <location>
        <begin position="12"/>
        <end position="31"/>
    </location>
</feature>
<dbReference type="GeneID" id="64766960"/>
<dbReference type="KEGG" id="vg:64766960"/>
<evidence type="ECO:0000256" key="1">
    <source>
        <dbReference type="SAM" id="Phobius"/>
    </source>
</evidence>
<reference evidence="2 3" key="1">
    <citation type="submission" date="2019-05" db="EMBL/GenBank/DDBJ databases">
        <authorList>
            <person name="Pope W.H."/>
            <person name="Garlena R.A."/>
            <person name="Russell D.A."/>
            <person name="Jacobs-Sera D."/>
            <person name="Hatfull G.F."/>
        </authorList>
    </citation>
    <scope>NUCLEOTIDE SEQUENCE [LARGE SCALE GENOMIC DNA]</scope>
</reference>
<protein>
    <submittedName>
        <fullName evidence="2">Uncharacterized protein</fullName>
    </submittedName>
</protein>
<feature type="transmembrane region" description="Helical" evidence="1">
    <location>
        <begin position="46"/>
        <end position="70"/>
    </location>
</feature>
<feature type="transmembrane region" description="Helical" evidence="1">
    <location>
        <begin position="107"/>
        <end position="130"/>
    </location>
</feature>
<gene>
    <name evidence="2" type="primary">36</name>
    <name evidence="2" type="ORF">SEA_PHRAPPUCCINO_36</name>
</gene>
<dbReference type="EMBL" id="MK937592">
    <property type="protein sequence ID" value="QDH91714.1"/>
    <property type="molecule type" value="Genomic_DNA"/>
</dbReference>
<feature type="transmembrane region" description="Helical" evidence="1">
    <location>
        <begin position="82"/>
        <end position="101"/>
    </location>
</feature>
<sequence>MGDTRRRSSRHVTHVTIMLALAIIAFEQLVIGPKGSVVVLAMPEPVQRLFACTLLAGSVSALLSAVWVEFPTDRRSWLPPAAFLDLGGMIGCTTALFVYSFNLRDTVQFWSTSLGVVLSFLGVACGVRAYQAFRFIRRNFHLMKRVK</sequence>
<dbReference type="RefSeq" id="YP_010059725.1">
    <property type="nucleotide sequence ID" value="NC_054727.1"/>
</dbReference>
<keyword evidence="1" id="KW-0472">Membrane</keyword>
<proteinExistence type="predicted"/>
<evidence type="ECO:0000313" key="3">
    <source>
        <dbReference type="Proteomes" id="UP000316777"/>
    </source>
</evidence>
<organism evidence="2 3">
    <name type="scientific">Mycobacterium phage Phrappuccino</name>
    <dbReference type="NCBI Taxonomy" id="2591223"/>
    <lineage>
        <taxon>Viruses</taxon>
        <taxon>Duplodnaviria</taxon>
        <taxon>Heunggongvirae</taxon>
        <taxon>Uroviricota</taxon>
        <taxon>Caudoviricetes</taxon>
        <taxon>Phrappuccinovirus</taxon>
        <taxon>Phrappuccinovirus phrappuccino</taxon>
        <taxon>Phreappuccinovirus Phrappuccino</taxon>
    </lineage>
</organism>
<keyword evidence="1" id="KW-0812">Transmembrane</keyword>
<name>A0A514DDM9_9CAUD</name>
<keyword evidence="1" id="KW-1133">Transmembrane helix</keyword>
<evidence type="ECO:0000313" key="2">
    <source>
        <dbReference type="EMBL" id="QDH91714.1"/>
    </source>
</evidence>
<keyword evidence="3" id="KW-1185">Reference proteome</keyword>
<dbReference type="Proteomes" id="UP000316777">
    <property type="component" value="Segment"/>
</dbReference>
<accession>A0A514DDM9</accession>